<dbReference type="RefSeq" id="WP_042621323.1">
    <property type="nucleotide sequence ID" value="NZ_CP007790.1"/>
</dbReference>
<name>A0A0B6TLA8_9CORY</name>
<feature type="chain" id="PRO_5002124873" evidence="2">
    <location>
        <begin position="25"/>
        <end position="89"/>
    </location>
</feature>
<sequence>MRRTFIALSTAATLTLGVVPAVQATPSSQLNELPADMRLGSSGAQLLSSNPSEEQMKEGAALIGRDWLVGFIGVAVLGSVIQAVSAALR</sequence>
<accession>A0A0B6TLA8</accession>
<keyword evidence="2" id="KW-0732">Signal</keyword>
<protein>
    <submittedName>
        <fullName evidence="3">Putative secreted protein</fullName>
    </submittedName>
</protein>
<gene>
    <name evidence="3" type="ORF">B840_05600</name>
</gene>
<dbReference type="HOGENOM" id="CLU_2394735_0_0_11"/>
<evidence type="ECO:0000256" key="1">
    <source>
        <dbReference type="SAM" id="Phobius"/>
    </source>
</evidence>
<dbReference type="EMBL" id="CP007790">
    <property type="protein sequence ID" value="AJK68733.1"/>
    <property type="molecule type" value="Genomic_DNA"/>
</dbReference>
<feature type="transmembrane region" description="Helical" evidence="1">
    <location>
        <begin position="67"/>
        <end position="88"/>
    </location>
</feature>
<keyword evidence="1" id="KW-1133">Transmembrane helix</keyword>
<dbReference type="AlphaFoldDB" id="A0A0B6TLA8"/>
<keyword evidence="1" id="KW-0812">Transmembrane</keyword>
<organism evidence="3 4">
    <name type="scientific">Corynebacterium marinum DSM 44953</name>
    <dbReference type="NCBI Taxonomy" id="1224162"/>
    <lineage>
        <taxon>Bacteria</taxon>
        <taxon>Bacillati</taxon>
        <taxon>Actinomycetota</taxon>
        <taxon>Actinomycetes</taxon>
        <taxon>Mycobacteriales</taxon>
        <taxon>Corynebacteriaceae</taxon>
        <taxon>Corynebacterium</taxon>
    </lineage>
</organism>
<feature type="signal peptide" evidence="2">
    <location>
        <begin position="1"/>
        <end position="24"/>
    </location>
</feature>
<keyword evidence="4" id="KW-1185">Reference proteome</keyword>
<proteinExistence type="predicted"/>
<reference evidence="3 4" key="1">
    <citation type="submission" date="2014-05" db="EMBL/GenBank/DDBJ databases">
        <title>Complete genome sequence of Corynebacterium marinum DSM 44953.</title>
        <authorList>
            <person name="Schaffert L."/>
            <person name="Albersmeier A."/>
            <person name="Kalinowski J."/>
            <person name="Ruckert C."/>
        </authorList>
    </citation>
    <scope>NUCLEOTIDE SEQUENCE [LARGE SCALE GENOMIC DNA]</scope>
    <source>
        <strain evidence="3 4">DSM 44953</strain>
    </source>
</reference>
<dbReference type="STRING" id="1224162.B840_05600"/>
<dbReference type="OrthoDB" id="4426652at2"/>
<evidence type="ECO:0000256" key="2">
    <source>
        <dbReference type="SAM" id="SignalP"/>
    </source>
</evidence>
<dbReference type="Proteomes" id="UP000031928">
    <property type="component" value="Chromosome"/>
</dbReference>
<dbReference type="KEGG" id="cmq:B840_05600"/>
<keyword evidence="1" id="KW-0472">Membrane</keyword>
<evidence type="ECO:0000313" key="4">
    <source>
        <dbReference type="Proteomes" id="UP000031928"/>
    </source>
</evidence>
<evidence type="ECO:0000313" key="3">
    <source>
        <dbReference type="EMBL" id="AJK68733.1"/>
    </source>
</evidence>